<dbReference type="EMBL" id="CM003536">
    <property type="protein sequence ID" value="RCV43336.1"/>
    <property type="molecule type" value="Genomic_DNA"/>
</dbReference>
<name>A0A368SLM1_SETIT</name>
<sequence length="66" mass="7052">MTLFPFSSSVSSSCPHSAPLSVSYTTPFVELAASPFRLHLQGGGSWIQPRFAAQIVSSPTAALDRR</sequence>
<evidence type="ECO:0000313" key="1">
    <source>
        <dbReference type="EMBL" id="RCV43336.1"/>
    </source>
</evidence>
<accession>A0A368SLM1</accession>
<protein>
    <submittedName>
        <fullName evidence="1">Uncharacterized protein</fullName>
    </submittedName>
</protein>
<reference evidence="1" key="1">
    <citation type="journal article" date="2012" name="Nat. Biotechnol.">
        <title>Reference genome sequence of the model plant Setaria.</title>
        <authorList>
            <person name="Bennetzen J.L."/>
            <person name="Schmutz J."/>
            <person name="Wang H."/>
            <person name="Percifield R."/>
            <person name="Hawkins J."/>
            <person name="Pontaroli A.C."/>
            <person name="Estep M."/>
            <person name="Feng L."/>
            <person name="Vaughn J.N."/>
            <person name="Grimwood J."/>
            <person name="Jenkins J."/>
            <person name="Barry K."/>
            <person name="Lindquist E."/>
            <person name="Hellsten U."/>
            <person name="Deshpande S."/>
            <person name="Wang X."/>
            <person name="Wu X."/>
            <person name="Mitros T."/>
            <person name="Triplett J."/>
            <person name="Yang X."/>
            <person name="Ye C.Y."/>
            <person name="Mauro-Herrera M."/>
            <person name="Wang L."/>
            <person name="Li P."/>
            <person name="Sharma M."/>
            <person name="Sharma R."/>
            <person name="Ronald P.C."/>
            <person name="Panaud O."/>
            <person name="Kellogg E.A."/>
            <person name="Brutnell T.P."/>
            <person name="Doust A.N."/>
            <person name="Tuskan G.A."/>
            <person name="Rokhsar D."/>
            <person name="Devos K.M."/>
        </authorList>
    </citation>
    <scope>NUCLEOTIDE SEQUENCE [LARGE SCALE GENOMIC DNA]</scope>
    <source>
        <strain evidence="1">Yugu1</strain>
    </source>
</reference>
<reference evidence="1" key="2">
    <citation type="submission" date="2015-07" db="EMBL/GenBank/DDBJ databases">
        <authorList>
            <person name="Noorani M."/>
        </authorList>
    </citation>
    <scope>NUCLEOTIDE SEQUENCE</scope>
    <source>
        <strain evidence="1">Yugu1</strain>
    </source>
</reference>
<dbReference type="AlphaFoldDB" id="A0A368SLM1"/>
<gene>
    <name evidence="1" type="ORF">SETIT_9G286000v2</name>
</gene>
<proteinExistence type="predicted"/>
<organism evidence="1">
    <name type="scientific">Setaria italica</name>
    <name type="common">Foxtail millet</name>
    <name type="synonym">Panicum italicum</name>
    <dbReference type="NCBI Taxonomy" id="4555"/>
    <lineage>
        <taxon>Eukaryota</taxon>
        <taxon>Viridiplantae</taxon>
        <taxon>Streptophyta</taxon>
        <taxon>Embryophyta</taxon>
        <taxon>Tracheophyta</taxon>
        <taxon>Spermatophyta</taxon>
        <taxon>Magnoliopsida</taxon>
        <taxon>Liliopsida</taxon>
        <taxon>Poales</taxon>
        <taxon>Poaceae</taxon>
        <taxon>PACMAD clade</taxon>
        <taxon>Panicoideae</taxon>
        <taxon>Panicodae</taxon>
        <taxon>Paniceae</taxon>
        <taxon>Cenchrinae</taxon>
        <taxon>Setaria</taxon>
    </lineage>
</organism>